<dbReference type="AlphaFoldDB" id="A0A073IFF5"/>
<comment type="caution">
    <text evidence="1">The sequence shown here is derived from an EMBL/GenBank/DDBJ whole genome shotgun (WGS) entry which is preliminary data.</text>
</comment>
<evidence type="ECO:0000313" key="2">
    <source>
        <dbReference type="Proteomes" id="UP000027734"/>
    </source>
</evidence>
<gene>
    <name evidence="1" type="ORF">DSW25_16650</name>
</gene>
<dbReference type="Proteomes" id="UP000027734">
    <property type="component" value="Unassembled WGS sequence"/>
</dbReference>
<sequence length="38" mass="4453">MQAKLTETYINTLKHKSERYDVRDTIEKGLVLRICTGK</sequence>
<proteinExistence type="predicted"/>
<reference evidence="1 2" key="1">
    <citation type="submission" date="2014-01" db="EMBL/GenBank/DDBJ databases">
        <title>Sulfitobacter donghicola JCM 14565 Genome Sequencing.</title>
        <authorList>
            <person name="Lai Q."/>
            <person name="Hong Z."/>
        </authorList>
    </citation>
    <scope>NUCLEOTIDE SEQUENCE [LARGE SCALE GENOMIC DNA]</scope>
    <source>
        <strain evidence="1 2">JCM 14565</strain>
    </source>
</reference>
<dbReference type="EMBL" id="JAMC01000007">
    <property type="protein sequence ID" value="KEJ88305.1"/>
    <property type="molecule type" value="Genomic_DNA"/>
</dbReference>
<organism evidence="1 2">
    <name type="scientific">Sulfitobacter donghicola DSW-25 = KCTC 12864 = JCM 14565</name>
    <dbReference type="NCBI Taxonomy" id="1300350"/>
    <lineage>
        <taxon>Bacteria</taxon>
        <taxon>Pseudomonadati</taxon>
        <taxon>Pseudomonadota</taxon>
        <taxon>Alphaproteobacteria</taxon>
        <taxon>Rhodobacterales</taxon>
        <taxon>Roseobacteraceae</taxon>
        <taxon>Sulfitobacter</taxon>
    </lineage>
</organism>
<protein>
    <submittedName>
        <fullName evidence="1">Uncharacterized protein</fullName>
    </submittedName>
</protein>
<keyword evidence="2" id="KW-1185">Reference proteome</keyword>
<accession>A0A073IFF5</accession>
<evidence type="ECO:0000313" key="1">
    <source>
        <dbReference type="EMBL" id="KEJ88305.1"/>
    </source>
</evidence>
<name>A0A073IFF5_9RHOB</name>